<protein>
    <submittedName>
        <fullName evidence="5">Lipid carrier--UDP-N-acetylgalactosaminyltransferase</fullName>
    </submittedName>
</protein>
<dbReference type="PANTHER" id="PTHR30576">
    <property type="entry name" value="COLANIC BIOSYNTHESIS UDP-GLUCOSE LIPID CARRIER TRANSFERASE"/>
    <property type="match status" value="1"/>
</dbReference>
<dbReference type="GO" id="GO:0000271">
    <property type="term" value="P:polysaccharide biosynthetic process"/>
    <property type="evidence" value="ECO:0007669"/>
    <property type="project" value="UniProtKB-KW"/>
</dbReference>
<keyword evidence="5" id="KW-0808">Transferase</keyword>
<evidence type="ECO:0000313" key="5">
    <source>
        <dbReference type="EMBL" id="OCW57181.1"/>
    </source>
</evidence>
<name>A0A1C1YUG2_9HYPH</name>
<evidence type="ECO:0000313" key="6">
    <source>
        <dbReference type="Proteomes" id="UP000094795"/>
    </source>
</evidence>
<dbReference type="EMBL" id="LQZT01000023">
    <property type="protein sequence ID" value="OCW57181.1"/>
    <property type="molecule type" value="Genomic_DNA"/>
</dbReference>
<dbReference type="GO" id="GO:0016780">
    <property type="term" value="F:phosphotransferase activity, for other substituted phosphate groups"/>
    <property type="evidence" value="ECO:0007669"/>
    <property type="project" value="TreeGrafter"/>
</dbReference>
<sequence>MDLAFALGVAVVFWWALVLIWLLVRIESKGPGIFAQERVGKDGRPFICYKFRTMKSGTANLSTHEVSASSVTRLGAVLRKLKLDELPQIINIFRNEISLVGPRPCLPVQRDLVDARRRLGVLALKPGISGLAQVNGIDMRDPETLARWDARYLALQSLLLDLKIILATALGSGNGDRVAN</sequence>
<keyword evidence="3" id="KW-0812">Transmembrane</keyword>
<comment type="similarity">
    <text evidence="1">Belongs to the bacterial sugar transferase family.</text>
</comment>
<feature type="domain" description="Bacterial sugar transferase" evidence="4">
    <location>
        <begin position="1"/>
        <end position="169"/>
    </location>
</feature>
<evidence type="ECO:0000256" key="1">
    <source>
        <dbReference type="ARBA" id="ARBA00006464"/>
    </source>
</evidence>
<dbReference type="Pfam" id="PF02397">
    <property type="entry name" value="Bac_transf"/>
    <property type="match status" value="1"/>
</dbReference>
<accession>A0A1C1YUG2</accession>
<keyword evidence="3" id="KW-0472">Membrane</keyword>
<proteinExistence type="inferred from homology"/>
<feature type="transmembrane region" description="Helical" evidence="3">
    <location>
        <begin position="6"/>
        <end position="24"/>
    </location>
</feature>
<keyword evidence="3" id="KW-1133">Transmembrane helix</keyword>
<dbReference type="Proteomes" id="UP000094795">
    <property type="component" value="Unassembled WGS sequence"/>
</dbReference>
<dbReference type="PANTHER" id="PTHR30576:SF10">
    <property type="entry name" value="SLL5057 PROTEIN"/>
    <property type="match status" value="1"/>
</dbReference>
<evidence type="ECO:0000256" key="3">
    <source>
        <dbReference type="SAM" id="Phobius"/>
    </source>
</evidence>
<dbReference type="STRING" id="1480615.AWJ14_07635"/>
<keyword evidence="6" id="KW-1185">Reference proteome</keyword>
<gene>
    <name evidence="5" type="ORF">AWJ14_07635</name>
</gene>
<dbReference type="InterPro" id="IPR003362">
    <property type="entry name" value="Bact_transf"/>
</dbReference>
<keyword evidence="2" id="KW-0270">Exopolysaccharide synthesis</keyword>
<comment type="caution">
    <text evidence="5">The sequence shown here is derived from an EMBL/GenBank/DDBJ whole genome shotgun (WGS) entry which is preliminary data.</text>
</comment>
<dbReference type="AlphaFoldDB" id="A0A1C1YUG2"/>
<organism evidence="5 6">
    <name type="scientific">Hoeflea olei</name>
    <dbReference type="NCBI Taxonomy" id="1480615"/>
    <lineage>
        <taxon>Bacteria</taxon>
        <taxon>Pseudomonadati</taxon>
        <taxon>Pseudomonadota</taxon>
        <taxon>Alphaproteobacteria</taxon>
        <taxon>Hyphomicrobiales</taxon>
        <taxon>Rhizobiaceae</taxon>
        <taxon>Hoeflea</taxon>
    </lineage>
</organism>
<evidence type="ECO:0000259" key="4">
    <source>
        <dbReference type="Pfam" id="PF02397"/>
    </source>
</evidence>
<evidence type="ECO:0000256" key="2">
    <source>
        <dbReference type="ARBA" id="ARBA00023169"/>
    </source>
</evidence>
<reference evidence="5 6" key="1">
    <citation type="submission" date="2015-12" db="EMBL/GenBank/DDBJ databases">
        <authorList>
            <person name="Shamseldin A."/>
            <person name="Moawad H."/>
            <person name="Abd El-Rahim W.M."/>
            <person name="Sadowsky M.J."/>
        </authorList>
    </citation>
    <scope>NUCLEOTIDE SEQUENCE [LARGE SCALE GENOMIC DNA]</scope>
    <source>
        <strain evidence="5 6">JC234</strain>
    </source>
</reference>